<feature type="compositionally biased region" description="Basic and acidic residues" evidence="8">
    <location>
        <begin position="274"/>
        <end position="292"/>
    </location>
</feature>
<dbReference type="SUPFAM" id="SSF81324">
    <property type="entry name" value="Voltage-gated potassium channels"/>
    <property type="match status" value="1"/>
</dbReference>
<reference evidence="11 12" key="1">
    <citation type="submission" date="2022-03" db="EMBL/GenBank/DDBJ databases">
        <title>Sinomonas sp. isolated from a soil.</title>
        <authorList>
            <person name="Han J."/>
            <person name="Kim D.-U."/>
        </authorList>
    </citation>
    <scope>NUCLEOTIDE SEQUENCE [LARGE SCALE GENOMIC DNA]</scope>
    <source>
        <strain evidence="11 12">5-5</strain>
    </source>
</reference>
<evidence type="ECO:0000256" key="5">
    <source>
        <dbReference type="ARBA" id="ARBA00023065"/>
    </source>
</evidence>
<evidence type="ECO:0000256" key="7">
    <source>
        <dbReference type="ARBA" id="ARBA00023303"/>
    </source>
</evidence>
<dbReference type="EMBL" id="JAKZBV010000001">
    <property type="protein sequence ID" value="MCH6469491.1"/>
    <property type="molecule type" value="Genomic_DNA"/>
</dbReference>
<feature type="region of interest" description="Disordered" evidence="8">
    <location>
        <begin position="229"/>
        <end position="292"/>
    </location>
</feature>
<dbReference type="PANTHER" id="PTHR11537:SF254">
    <property type="entry name" value="POTASSIUM VOLTAGE-GATED CHANNEL PROTEIN SHAB"/>
    <property type="match status" value="1"/>
</dbReference>
<keyword evidence="3 9" id="KW-0812">Transmembrane</keyword>
<comment type="caution">
    <text evidence="11">The sequence shown here is derived from an EMBL/GenBank/DDBJ whole genome shotgun (WGS) entry which is preliminary data.</text>
</comment>
<name>A0ABS9TYG7_9MICC</name>
<dbReference type="Pfam" id="PF07885">
    <property type="entry name" value="Ion_trans_2"/>
    <property type="match status" value="1"/>
</dbReference>
<evidence type="ECO:0000259" key="10">
    <source>
        <dbReference type="Pfam" id="PF07885"/>
    </source>
</evidence>
<keyword evidence="6 9" id="KW-0472">Membrane</keyword>
<dbReference type="Proteomes" id="UP001202922">
    <property type="component" value="Unassembled WGS sequence"/>
</dbReference>
<dbReference type="RefSeq" id="WP_241052722.1">
    <property type="nucleotide sequence ID" value="NZ_JAKZBV010000001.1"/>
</dbReference>
<keyword evidence="12" id="KW-1185">Reference proteome</keyword>
<feature type="transmembrane region" description="Helical" evidence="9">
    <location>
        <begin position="145"/>
        <end position="163"/>
    </location>
</feature>
<evidence type="ECO:0000256" key="1">
    <source>
        <dbReference type="ARBA" id="ARBA00004141"/>
    </source>
</evidence>
<proteinExistence type="predicted"/>
<dbReference type="InterPro" id="IPR013099">
    <property type="entry name" value="K_chnl_dom"/>
</dbReference>
<comment type="subcellular location">
    <subcellularLocation>
        <location evidence="1">Membrane</location>
        <topology evidence="1">Multi-pass membrane protein</topology>
    </subcellularLocation>
</comment>
<dbReference type="Gene3D" id="1.10.287.70">
    <property type="match status" value="1"/>
</dbReference>
<evidence type="ECO:0000256" key="3">
    <source>
        <dbReference type="ARBA" id="ARBA00022692"/>
    </source>
</evidence>
<feature type="compositionally biased region" description="Low complexity" evidence="8">
    <location>
        <begin position="229"/>
        <end position="260"/>
    </location>
</feature>
<keyword evidence="7 11" id="KW-0407">Ion channel</keyword>
<dbReference type="Gene3D" id="1.20.5.110">
    <property type="match status" value="1"/>
</dbReference>
<dbReference type="GO" id="GO:0034220">
    <property type="term" value="P:monoatomic ion transmembrane transport"/>
    <property type="evidence" value="ECO:0007669"/>
    <property type="project" value="UniProtKB-KW"/>
</dbReference>
<evidence type="ECO:0000256" key="8">
    <source>
        <dbReference type="SAM" id="MobiDB-lite"/>
    </source>
</evidence>
<feature type="transmembrane region" description="Helical" evidence="9">
    <location>
        <begin position="50"/>
        <end position="70"/>
    </location>
</feature>
<sequence>MPRIPRSSLPDREEIRDRLDGFLNPPLTLAGAAIALVVVCQIVAPPGVLWGAALWAIAAGLYVLILLDFASKLALSRDRAAYLRTHWPDAVFAVLPVLRPLTYLRRLHVYRLIESLFALFFGRHPDGRTARLGMTIFKRRQLGKLGLSTLVLTLIFAELFYLAEINAKGSQISSFGGALWFTASYITTVGSEVYPVTFAGRLVGWALMIYAVTVFTYLAASLASVMVGGDRQQSGSDQSDADQSGSDQTSPAPASAPAAPTNNGARSSSAPSKPSERGTGDDEEQARELLRQAEELLARAQALLGPASGPE</sequence>
<gene>
    <name evidence="11" type="ORF">L0M17_05705</name>
</gene>
<keyword evidence="2" id="KW-0813">Transport</keyword>
<evidence type="ECO:0000256" key="9">
    <source>
        <dbReference type="SAM" id="Phobius"/>
    </source>
</evidence>
<feature type="transmembrane region" description="Helical" evidence="9">
    <location>
        <begin position="21"/>
        <end position="44"/>
    </location>
</feature>
<feature type="compositionally biased region" description="Polar residues" evidence="8">
    <location>
        <begin position="261"/>
        <end position="272"/>
    </location>
</feature>
<evidence type="ECO:0000313" key="11">
    <source>
        <dbReference type="EMBL" id="MCH6469491.1"/>
    </source>
</evidence>
<protein>
    <submittedName>
        <fullName evidence="11">Potassium channel family protein</fullName>
    </submittedName>
</protein>
<evidence type="ECO:0000256" key="2">
    <source>
        <dbReference type="ARBA" id="ARBA00022448"/>
    </source>
</evidence>
<dbReference type="InterPro" id="IPR028325">
    <property type="entry name" value="VG_K_chnl"/>
</dbReference>
<keyword evidence="5" id="KW-0406">Ion transport</keyword>
<organism evidence="11 12">
    <name type="scientific">Sinomonas terrae</name>
    <dbReference type="NCBI Taxonomy" id="2908838"/>
    <lineage>
        <taxon>Bacteria</taxon>
        <taxon>Bacillati</taxon>
        <taxon>Actinomycetota</taxon>
        <taxon>Actinomycetes</taxon>
        <taxon>Micrococcales</taxon>
        <taxon>Micrococcaceae</taxon>
        <taxon>Sinomonas</taxon>
    </lineage>
</organism>
<evidence type="ECO:0000256" key="4">
    <source>
        <dbReference type="ARBA" id="ARBA00022989"/>
    </source>
</evidence>
<feature type="transmembrane region" description="Helical" evidence="9">
    <location>
        <begin position="202"/>
        <end position="227"/>
    </location>
</feature>
<evidence type="ECO:0000256" key="6">
    <source>
        <dbReference type="ARBA" id="ARBA00023136"/>
    </source>
</evidence>
<feature type="domain" description="Potassium channel" evidence="10">
    <location>
        <begin position="149"/>
        <end position="226"/>
    </location>
</feature>
<dbReference type="PANTHER" id="PTHR11537">
    <property type="entry name" value="VOLTAGE-GATED POTASSIUM CHANNEL"/>
    <property type="match status" value="1"/>
</dbReference>
<keyword evidence="4 9" id="KW-1133">Transmembrane helix</keyword>
<accession>A0ABS9TYG7</accession>
<evidence type="ECO:0000313" key="12">
    <source>
        <dbReference type="Proteomes" id="UP001202922"/>
    </source>
</evidence>